<dbReference type="SUPFAM" id="SSF51735">
    <property type="entry name" value="NAD(P)-binding Rossmann-fold domains"/>
    <property type="match status" value="1"/>
</dbReference>
<dbReference type="InterPro" id="IPR020904">
    <property type="entry name" value="Sc_DH/Rdtase_CS"/>
</dbReference>
<dbReference type="PANTHER" id="PTHR44196:SF1">
    <property type="entry name" value="DEHYDROGENASE_REDUCTASE SDR FAMILY MEMBER 7B"/>
    <property type="match status" value="1"/>
</dbReference>
<evidence type="ECO:0000256" key="2">
    <source>
        <dbReference type="ARBA" id="ARBA00023002"/>
    </source>
</evidence>
<keyword evidence="2" id="KW-0560">Oxidoreductase</keyword>
<feature type="domain" description="Ketoreductase" evidence="4">
    <location>
        <begin position="4"/>
        <end position="186"/>
    </location>
</feature>
<evidence type="ECO:0000313" key="6">
    <source>
        <dbReference type="Proteomes" id="UP000632222"/>
    </source>
</evidence>
<dbReference type="PRINTS" id="PR00081">
    <property type="entry name" value="GDHRDH"/>
</dbReference>
<dbReference type="PROSITE" id="PS00061">
    <property type="entry name" value="ADH_SHORT"/>
    <property type="match status" value="1"/>
</dbReference>
<dbReference type="InterPro" id="IPR002347">
    <property type="entry name" value="SDR_fam"/>
</dbReference>
<evidence type="ECO:0000256" key="1">
    <source>
        <dbReference type="ARBA" id="ARBA00006484"/>
    </source>
</evidence>
<dbReference type="SMART" id="SM00822">
    <property type="entry name" value="PKS_KR"/>
    <property type="match status" value="1"/>
</dbReference>
<dbReference type="InterPro" id="IPR057326">
    <property type="entry name" value="KR_dom"/>
</dbReference>
<evidence type="ECO:0000313" key="5">
    <source>
        <dbReference type="EMBL" id="GGJ32332.1"/>
    </source>
</evidence>
<organism evidence="5 6">
    <name type="scientific">Deinococcus roseus</name>
    <dbReference type="NCBI Taxonomy" id="392414"/>
    <lineage>
        <taxon>Bacteria</taxon>
        <taxon>Thermotogati</taxon>
        <taxon>Deinococcota</taxon>
        <taxon>Deinococci</taxon>
        <taxon>Deinococcales</taxon>
        <taxon>Deinococcaceae</taxon>
        <taxon>Deinococcus</taxon>
    </lineage>
</organism>
<dbReference type="InterPro" id="IPR036291">
    <property type="entry name" value="NAD(P)-bd_dom_sf"/>
</dbReference>
<name>A0ABQ2CY35_9DEIO</name>
<dbReference type="Pfam" id="PF00106">
    <property type="entry name" value="adh_short"/>
    <property type="match status" value="1"/>
</dbReference>
<proteinExistence type="inferred from homology"/>
<accession>A0ABQ2CY35</accession>
<protein>
    <submittedName>
        <fullName evidence="5">Short-chain dehydrogenase</fullName>
    </submittedName>
</protein>
<dbReference type="PANTHER" id="PTHR44196">
    <property type="entry name" value="DEHYDROGENASE/REDUCTASE SDR FAMILY MEMBER 7B"/>
    <property type="match status" value="1"/>
</dbReference>
<comment type="caution">
    <text evidence="5">The sequence shown here is derived from an EMBL/GenBank/DDBJ whole genome shotgun (WGS) entry which is preliminary data.</text>
</comment>
<keyword evidence="6" id="KW-1185">Reference proteome</keyword>
<dbReference type="Proteomes" id="UP000632222">
    <property type="component" value="Unassembled WGS sequence"/>
</dbReference>
<dbReference type="RefSeq" id="WP_189002370.1">
    <property type="nucleotide sequence ID" value="NZ_BMOD01000005.1"/>
</dbReference>
<dbReference type="PRINTS" id="PR00080">
    <property type="entry name" value="SDRFAMILY"/>
</dbReference>
<dbReference type="NCBIfam" id="NF005594">
    <property type="entry name" value="PRK07326.1"/>
    <property type="match status" value="1"/>
</dbReference>
<evidence type="ECO:0000256" key="3">
    <source>
        <dbReference type="RuleBase" id="RU000363"/>
    </source>
</evidence>
<reference evidence="6" key="1">
    <citation type="journal article" date="2019" name="Int. J. Syst. Evol. Microbiol.">
        <title>The Global Catalogue of Microorganisms (GCM) 10K type strain sequencing project: providing services to taxonomists for standard genome sequencing and annotation.</title>
        <authorList>
            <consortium name="The Broad Institute Genomics Platform"/>
            <consortium name="The Broad Institute Genome Sequencing Center for Infectious Disease"/>
            <person name="Wu L."/>
            <person name="Ma J."/>
        </authorList>
    </citation>
    <scope>NUCLEOTIDE SEQUENCE [LARGE SCALE GENOMIC DNA]</scope>
    <source>
        <strain evidence="6">JCM 14370</strain>
    </source>
</reference>
<dbReference type="Gene3D" id="3.40.50.720">
    <property type="entry name" value="NAD(P)-binding Rossmann-like Domain"/>
    <property type="match status" value="1"/>
</dbReference>
<comment type="similarity">
    <text evidence="1 3">Belongs to the short-chain dehydrogenases/reductases (SDR) family.</text>
</comment>
<dbReference type="EMBL" id="BMOD01000005">
    <property type="protein sequence ID" value="GGJ32332.1"/>
    <property type="molecule type" value="Genomic_DNA"/>
</dbReference>
<evidence type="ECO:0000259" key="4">
    <source>
        <dbReference type="SMART" id="SM00822"/>
    </source>
</evidence>
<sequence>MKHQNALITGGSKGIGYSIAKTLLDAGLNVTITSRKQEDLDAAAASLGHPEKLLAVKADARDYGQLETAVQAHLQKFSALDVVVANAGVGIFKPVQDLTLEDWHAVIDTNLTGVFYTVKATVDALSKTQGYLITISSLAGKNPFAGGAAYNASKFGLNGFTEAAMMDLRTLGIKTTQIMPGSVATYFNNHTPNEQDAWKIQPEDIAQIVQDLLEMNERALPSRVEVRPSQPRKG</sequence>
<gene>
    <name evidence="5" type="ORF">GCM10008938_18190</name>
</gene>